<protein>
    <submittedName>
        <fullName evidence="4">Isomerase</fullName>
    </submittedName>
</protein>
<dbReference type="NCBIfam" id="TIGR00654">
    <property type="entry name" value="PhzF_family"/>
    <property type="match status" value="1"/>
</dbReference>
<feature type="active site" evidence="3">
    <location>
        <position position="46"/>
    </location>
</feature>
<dbReference type="PANTHER" id="PTHR13774:SF17">
    <property type="entry name" value="PHENAZINE BIOSYNTHESIS-LIKE DOMAIN-CONTAINING PROTEIN"/>
    <property type="match status" value="1"/>
</dbReference>
<dbReference type="RefSeq" id="WP_086742955.1">
    <property type="nucleotide sequence ID" value="NZ_MWPV01000001.1"/>
</dbReference>
<dbReference type="OrthoDB" id="9788221at2"/>
<dbReference type="PIRSF" id="PIRSF016184">
    <property type="entry name" value="PhzC_PhzF"/>
    <property type="match status" value="1"/>
</dbReference>
<comment type="similarity">
    <text evidence="1">Belongs to the PhzF family.</text>
</comment>
<evidence type="ECO:0000256" key="3">
    <source>
        <dbReference type="PIRSR" id="PIRSR016184-1"/>
    </source>
</evidence>
<dbReference type="Gene3D" id="3.10.310.10">
    <property type="entry name" value="Diaminopimelate Epimerase, Chain A, domain 1"/>
    <property type="match status" value="2"/>
</dbReference>
<dbReference type="Proteomes" id="UP000194841">
    <property type="component" value="Unassembled WGS sequence"/>
</dbReference>
<gene>
    <name evidence="4" type="ORF">B1199_04725</name>
</gene>
<dbReference type="Pfam" id="PF02567">
    <property type="entry name" value="PhzC-PhzF"/>
    <property type="match status" value="1"/>
</dbReference>
<comment type="caution">
    <text evidence="4">The sequence shown here is derived from an EMBL/GenBank/DDBJ whole genome shotgun (WGS) entry which is preliminary data.</text>
</comment>
<dbReference type="EMBL" id="MWPV01000001">
    <property type="protein sequence ID" value="OUL59565.1"/>
    <property type="molecule type" value="Genomic_DNA"/>
</dbReference>
<dbReference type="GO" id="GO:0016853">
    <property type="term" value="F:isomerase activity"/>
    <property type="evidence" value="ECO:0007669"/>
    <property type="project" value="UniProtKB-KW"/>
</dbReference>
<sequence length="261" mass="29223">MRIPIFQVDAFSEHQFKGNPAAVMPLNAWLSDEQLQQIAAENNLSETAFYIVDSDHIHLRWFTPTTEVDLCGHATLATAWVLVNEYQYPEQTMRFKTRSGRLTVKHDNGIFELDFPAHHAKECSVKAPLLTAFGETPLEILSADDYLLLFKDEQTIRELQPDFALLSQLPLRGVIATARGDNVDFVSRWFGPNVGVDEDPVTGSAHTVLAPYWANKLDKTQLSATQVSERTGDLMCEVKGERVLISGKANLYLKGEVFLAS</sequence>
<accession>A0A244CVC6</accession>
<evidence type="ECO:0000313" key="5">
    <source>
        <dbReference type="Proteomes" id="UP000194841"/>
    </source>
</evidence>
<evidence type="ECO:0000256" key="2">
    <source>
        <dbReference type="ARBA" id="ARBA00023235"/>
    </source>
</evidence>
<dbReference type="InterPro" id="IPR003719">
    <property type="entry name" value="Phenazine_PhzF-like"/>
</dbReference>
<reference evidence="4 5" key="1">
    <citation type="submission" date="2017-02" db="EMBL/GenBank/DDBJ databases">
        <title>Pseudoalteromonas ulvae TC14 Genome.</title>
        <authorList>
            <person name="Molmeret M."/>
        </authorList>
    </citation>
    <scope>NUCLEOTIDE SEQUENCE [LARGE SCALE GENOMIC DNA]</scope>
    <source>
        <strain evidence="4">TC14</strain>
    </source>
</reference>
<keyword evidence="2 4" id="KW-0413">Isomerase</keyword>
<proteinExistence type="inferred from homology"/>
<keyword evidence="5" id="KW-1185">Reference proteome</keyword>
<dbReference type="SUPFAM" id="SSF54506">
    <property type="entry name" value="Diaminopimelate epimerase-like"/>
    <property type="match status" value="1"/>
</dbReference>
<name>A0A244CVC6_PSEDV</name>
<evidence type="ECO:0000313" key="4">
    <source>
        <dbReference type="EMBL" id="OUL59565.1"/>
    </source>
</evidence>
<evidence type="ECO:0000256" key="1">
    <source>
        <dbReference type="ARBA" id="ARBA00008270"/>
    </source>
</evidence>
<dbReference type="PANTHER" id="PTHR13774">
    <property type="entry name" value="PHENAZINE BIOSYNTHESIS PROTEIN"/>
    <property type="match status" value="1"/>
</dbReference>
<dbReference type="GO" id="GO:0005737">
    <property type="term" value="C:cytoplasm"/>
    <property type="evidence" value="ECO:0007669"/>
    <property type="project" value="TreeGrafter"/>
</dbReference>
<organism evidence="4 5">
    <name type="scientific">Pseudoalteromonas ulvae</name>
    <dbReference type="NCBI Taxonomy" id="107327"/>
    <lineage>
        <taxon>Bacteria</taxon>
        <taxon>Pseudomonadati</taxon>
        <taxon>Pseudomonadota</taxon>
        <taxon>Gammaproteobacteria</taxon>
        <taxon>Alteromonadales</taxon>
        <taxon>Pseudoalteromonadaceae</taxon>
        <taxon>Pseudoalteromonas</taxon>
    </lineage>
</organism>
<dbReference type="AlphaFoldDB" id="A0A244CVC6"/>